<evidence type="ECO:0000313" key="1">
    <source>
        <dbReference type="EMBL" id="GAG60718.1"/>
    </source>
</evidence>
<dbReference type="SUPFAM" id="SSF52540">
    <property type="entry name" value="P-loop containing nucleoside triphosphate hydrolases"/>
    <property type="match status" value="1"/>
</dbReference>
<dbReference type="Gene3D" id="3.40.50.300">
    <property type="entry name" value="P-loop containing nucleotide triphosphate hydrolases"/>
    <property type="match status" value="1"/>
</dbReference>
<dbReference type="PANTHER" id="PTHR42957:SF2">
    <property type="entry name" value="HELICASE HERA CENTRAL DOMAIN-CONTAINING PROTEIN"/>
    <property type="match status" value="1"/>
</dbReference>
<dbReference type="EMBL" id="BART01006285">
    <property type="protein sequence ID" value="GAG60718.1"/>
    <property type="molecule type" value="Genomic_DNA"/>
</dbReference>
<organism evidence="1">
    <name type="scientific">marine sediment metagenome</name>
    <dbReference type="NCBI Taxonomy" id="412755"/>
    <lineage>
        <taxon>unclassified sequences</taxon>
        <taxon>metagenomes</taxon>
        <taxon>ecological metagenomes</taxon>
    </lineage>
</organism>
<proteinExistence type="predicted"/>
<protein>
    <recommendedName>
        <fullName evidence="2">Helicase HerA central domain-containing protein</fullName>
    </recommendedName>
</protein>
<name>X0ZK30_9ZZZZ</name>
<gene>
    <name evidence="1" type="ORF">S01H4_14325</name>
</gene>
<dbReference type="InterPro" id="IPR008571">
    <property type="entry name" value="HerA-like"/>
</dbReference>
<comment type="caution">
    <text evidence="1">The sequence shown here is derived from an EMBL/GenBank/DDBJ whole genome shotgun (WGS) entry which is preliminary data.</text>
</comment>
<dbReference type="InterPro" id="IPR027417">
    <property type="entry name" value="P-loop_NTPase"/>
</dbReference>
<accession>X0ZK30</accession>
<evidence type="ECO:0008006" key="2">
    <source>
        <dbReference type="Google" id="ProtNLM"/>
    </source>
</evidence>
<reference evidence="1" key="1">
    <citation type="journal article" date="2014" name="Front. Microbiol.">
        <title>High frequency of phylogenetically diverse reductive dehalogenase-homologous genes in deep subseafloor sedimentary metagenomes.</title>
        <authorList>
            <person name="Kawai M."/>
            <person name="Futagami T."/>
            <person name="Toyoda A."/>
            <person name="Takaki Y."/>
            <person name="Nishi S."/>
            <person name="Hori S."/>
            <person name="Arai W."/>
            <person name="Tsubouchi T."/>
            <person name="Morono Y."/>
            <person name="Uchiyama I."/>
            <person name="Ito T."/>
            <person name="Fujiyama A."/>
            <person name="Inagaki F."/>
            <person name="Takami H."/>
        </authorList>
    </citation>
    <scope>NUCLEOTIDE SEQUENCE</scope>
    <source>
        <strain evidence="1">Expedition CK06-06</strain>
    </source>
</reference>
<dbReference type="AlphaFoldDB" id="X0ZK30"/>
<sequence>MTHVFFGKSSVPDVKSIVKPGKITLIDLSDFISLKKKQIVVAHLASELLYLRRRNEIPPVLLILEEAHQFCPESRHELALPKSRIETIAREGRKFHAILCLISQRPVKLSTTVLSQCSNQAILRCTNPYDLEHIGRSSEGIDRASLDAITTLEIGEALFVGETVSVPTFVKIRQRKYEPDGLALSLTEAVKKADK</sequence>
<dbReference type="PANTHER" id="PTHR42957">
    <property type="entry name" value="HELICASE MJ1565-RELATED"/>
    <property type="match status" value="1"/>
</dbReference>